<evidence type="ECO:0000313" key="2">
    <source>
        <dbReference type="EMBL" id="KAG7288071.1"/>
    </source>
</evidence>
<evidence type="ECO:0000259" key="1">
    <source>
        <dbReference type="PROSITE" id="PS51184"/>
    </source>
</evidence>
<dbReference type="Pfam" id="PF13621">
    <property type="entry name" value="Cupin_8"/>
    <property type="match status" value="1"/>
</dbReference>
<keyword evidence="3" id="KW-1185">Reference proteome</keyword>
<dbReference type="AlphaFoldDB" id="A0AAD4EUR6"/>
<dbReference type="EMBL" id="JAHCVI010000003">
    <property type="protein sequence ID" value="KAG7288071.1"/>
    <property type="molecule type" value="Genomic_DNA"/>
</dbReference>
<feature type="domain" description="JmjC" evidence="1">
    <location>
        <begin position="302"/>
        <end position="474"/>
    </location>
</feature>
<accession>A0AAD4EUR6</accession>
<dbReference type="PANTHER" id="PTHR12461">
    <property type="entry name" value="HYPOXIA-INDUCIBLE FACTOR 1 ALPHA INHIBITOR-RELATED"/>
    <property type="match status" value="1"/>
</dbReference>
<sequence length="474" mass="53034">MPTPHDQLRAQCRAAAEQIVAECTQILDDDLFTDGLAGCGEPLVQLLKRQAVQLLRLCNDSQDGDGARNSEKPVPLLLRRLDDIIDASYAKFYAYLFKELPTCWRQLYTDASILKFALLYMSWAPACGPGPSDRAMAEGNLDAMIKTLDLAIVLAGAAGDHRGRQWVDRAFALLEQVWQASTPAAESLEQRPSKRPKVSEPVWQDTFSSHEPFTPPVTRPVRRVHDISFEDFQTYMTTPEKNNLGPLPLVITGLIADWPALTTRPWRSPSYLLSRTFSGRRLVPVELGRSYVDEGWGQQILPFGEFLTEYITGPAAAETTGAGTKRTGYLAQHPLLTHLPELAAPQLNAWLGPPGTITPLHTDPYHNLLSQVVGRKYVRLYPPWADRRLIRARGREGGVEMGNTSAVDVGMVEGWDRAAGDESEGKNGAKWEDFKKLEYLDCILDEGEVLYIPIGWWHYVRGLSVSFSVSFWWN</sequence>
<dbReference type="PANTHER" id="PTHR12461:SF101">
    <property type="entry name" value="TRNA WYBUTOSINE-SYNTHESIZING PROTEIN 4"/>
    <property type="match status" value="1"/>
</dbReference>
<dbReference type="SMART" id="SM00558">
    <property type="entry name" value="JmjC"/>
    <property type="match status" value="1"/>
</dbReference>
<protein>
    <recommendedName>
        <fullName evidence="1">JmjC domain-containing protein</fullName>
    </recommendedName>
</protein>
<comment type="caution">
    <text evidence="2">The sequence shown here is derived from an EMBL/GenBank/DDBJ whole genome shotgun (WGS) entry which is preliminary data.</text>
</comment>
<proteinExistence type="predicted"/>
<dbReference type="InterPro" id="IPR041667">
    <property type="entry name" value="Cupin_8"/>
</dbReference>
<dbReference type="Proteomes" id="UP001197093">
    <property type="component" value="Unassembled WGS sequence"/>
</dbReference>
<reference evidence="2" key="1">
    <citation type="submission" date="2023-02" db="EMBL/GenBank/DDBJ databases">
        <authorList>
            <person name="Palmer J.M."/>
        </authorList>
    </citation>
    <scope>NUCLEOTIDE SEQUENCE</scope>
    <source>
        <strain evidence="2">FW57</strain>
    </source>
</reference>
<organism evidence="2 3">
    <name type="scientific">Staphylotrichum longicolle</name>
    <dbReference type="NCBI Taxonomy" id="669026"/>
    <lineage>
        <taxon>Eukaryota</taxon>
        <taxon>Fungi</taxon>
        <taxon>Dikarya</taxon>
        <taxon>Ascomycota</taxon>
        <taxon>Pezizomycotina</taxon>
        <taxon>Sordariomycetes</taxon>
        <taxon>Sordariomycetidae</taxon>
        <taxon>Sordariales</taxon>
        <taxon>Chaetomiaceae</taxon>
        <taxon>Staphylotrichum</taxon>
    </lineage>
</organism>
<gene>
    <name evidence="2" type="ORF">NEMBOFW57_007592</name>
</gene>
<evidence type="ECO:0000313" key="3">
    <source>
        <dbReference type="Proteomes" id="UP001197093"/>
    </source>
</evidence>
<name>A0AAD4EUR6_9PEZI</name>
<dbReference type="SUPFAM" id="SSF51197">
    <property type="entry name" value="Clavaminate synthase-like"/>
    <property type="match status" value="1"/>
</dbReference>
<dbReference type="InterPro" id="IPR003347">
    <property type="entry name" value="JmjC_dom"/>
</dbReference>
<dbReference type="Gene3D" id="2.60.120.650">
    <property type="entry name" value="Cupin"/>
    <property type="match status" value="1"/>
</dbReference>
<dbReference type="PROSITE" id="PS51184">
    <property type="entry name" value="JMJC"/>
    <property type="match status" value="1"/>
</dbReference>